<accession>A0A5S3PJ37</accession>
<feature type="domain" description="DUF3857" evidence="2">
    <location>
        <begin position="87"/>
        <end position="225"/>
    </location>
</feature>
<protein>
    <submittedName>
        <fullName evidence="3">DUF3857 domain-containing protein</fullName>
    </submittedName>
</protein>
<evidence type="ECO:0000259" key="2">
    <source>
        <dbReference type="Pfam" id="PF12969"/>
    </source>
</evidence>
<dbReference type="Pfam" id="PF12969">
    <property type="entry name" value="DUF3857"/>
    <property type="match status" value="1"/>
</dbReference>
<dbReference type="Proteomes" id="UP000310314">
    <property type="component" value="Unassembled WGS sequence"/>
</dbReference>
<reference evidence="3 4" key="1">
    <citation type="submission" date="2019-05" db="EMBL/GenBank/DDBJ databases">
        <authorList>
            <person name="Zhang J.-Y."/>
            <person name="Feg X."/>
            <person name="Du Z.-J."/>
        </authorList>
    </citation>
    <scope>NUCLEOTIDE SEQUENCE [LARGE SCALE GENOMIC DNA]</scope>
    <source>
        <strain evidence="3 4">RZ26</strain>
    </source>
</reference>
<dbReference type="EMBL" id="VATY01000006">
    <property type="protein sequence ID" value="TMM52114.1"/>
    <property type="molecule type" value="Genomic_DNA"/>
</dbReference>
<evidence type="ECO:0000259" key="1">
    <source>
        <dbReference type="Pfam" id="PF01841"/>
    </source>
</evidence>
<evidence type="ECO:0000313" key="4">
    <source>
        <dbReference type="Proteomes" id="UP000310314"/>
    </source>
</evidence>
<keyword evidence="4" id="KW-1185">Reference proteome</keyword>
<dbReference type="OrthoDB" id="98874at2"/>
<name>A0A5S3PJ37_9FLAO</name>
<dbReference type="InterPro" id="IPR002931">
    <property type="entry name" value="Transglutaminase-like"/>
</dbReference>
<sequence>MVTLSTPSRNEKGLKFLFLFLLIIGHISHAQISSNYKKYIEQYPNSQAVRLNQETVLNIGLEDGQFVISKEAFEEDLYLYETAKYDAKQSLSYSTFYELDEIEASSLIIKNDKYEEIKVSDFKEKDELDGSFYDDVKSVNFIFPGLGKGAKTKLKYKQTIKNPRFLSAFYFGNFYPIENNKFTIVVDKNIQLRFQEFNMEGGSVEFTEKNTRRNNIYTWQIKNVDEYKYEDRSPDYKSILPHIIPIIVSYEHNGETVKLLDKVSDLYKWYYSLVENLNGEPASKELIQLVDELTSNKENELEKVRSIYYWVQENVKYIAFEYALGGFVPREANEVFYKKYGDCKDNSSLLLKMLEIAGIKGNLTWIGTRSIPYSYTDVPTPAVDNHMILHYEYQGKSYFLDATGRFNPIEMPSSFIQGKEALVSIDRDSFMIKKVPVIEPSKNFLKDYAVLELRENNIRGKGRVELSGYGKIDLLYRLEKKETKTKLIDLYNSVFQKGDNSFQITEFEEINKYDYDKNLIVNHDFHIPNYAKTLGDEIYINLNLNKTIASNLKTDKDRAVALEHKYLDSVLYEFKLIIPEDYVVDYLPKGINFSSEYFDSSITYELKENQIQYTHDFKLNTMIFDSKELKTINQFVKKIEGQYKEVVVLKKK</sequence>
<comment type="caution">
    <text evidence="3">The sequence shown here is derived from an EMBL/GenBank/DDBJ whole genome shotgun (WGS) entry which is preliminary data.</text>
</comment>
<dbReference type="Gene3D" id="3.10.620.30">
    <property type="match status" value="1"/>
</dbReference>
<gene>
    <name evidence="3" type="ORF">FEE95_20720</name>
</gene>
<dbReference type="Gene3D" id="2.60.120.1130">
    <property type="match status" value="1"/>
</dbReference>
<dbReference type="InterPro" id="IPR038765">
    <property type="entry name" value="Papain-like_cys_pep_sf"/>
</dbReference>
<dbReference type="Gene3D" id="2.60.40.3140">
    <property type="match status" value="1"/>
</dbReference>
<dbReference type="SUPFAM" id="SSF54001">
    <property type="entry name" value="Cysteine proteinases"/>
    <property type="match status" value="1"/>
</dbReference>
<dbReference type="RefSeq" id="WP_138659957.1">
    <property type="nucleotide sequence ID" value="NZ_VATY01000006.1"/>
</dbReference>
<organism evidence="3 4">
    <name type="scientific">Maribacter algarum</name>
    <name type="common">ex Zhang et al. 2020</name>
    <dbReference type="NCBI Taxonomy" id="2578118"/>
    <lineage>
        <taxon>Bacteria</taxon>
        <taxon>Pseudomonadati</taxon>
        <taxon>Bacteroidota</taxon>
        <taxon>Flavobacteriia</taxon>
        <taxon>Flavobacteriales</taxon>
        <taxon>Flavobacteriaceae</taxon>
        <taxon>Maribacter</taxon>
    </lineage>
</organism>
<dbReference type="Pfam" id="PF01841">
    <property type="entry name" value="Transglut_core"/>
    <property type="match status" value="1"/>
</dbReference>
<dbReference type="InterPro" id="IPR024618">
    <property type="entry name" value="DUF3857"/>
</dbReference>
<dbReference type="AlphaFoldDB" id="A0A5S3PJ37"/>
<evidence type="ECO:0000313" key="3">
    <source>
        <dbReference type="EMBL" id="TMM52114.1"/>
    </source>
</evidence>
<proteinExistence type="predicted"/>
<feature type="domain" description="Transglutaminase-like" evidence="1">
    <location>
        <begin position="288"/>
        <end position="360"/>
    </location>
</feature>